<name>A0A2P5DKI7_TREOI</name>
<comment type="caution">
    <text evidence="1">The sequence shown here is derived from an EMBL/GenBank/DDBJ whole genome shotgun (WGS) entry which is preliminary data.</text>
</comment>
<dbReference type="InParanoid" id="A0A2P5DKI7"/>
<gene>
    <name evidence="1" type="ORF">TorRG33x02_248610</name>
</gene>
<dbReference type="EMBL" id="JXTC01000264">
    <property type="protein sequence ID" value="PON73809.1"/>
    <property type="molecule type" value="Genomic_DNA"/>
</dbReference>
<dbReference type="InterPro" id="IPR038765">
    <property type="entry name" value="Papain-like_cys_pep_sf"/>
</dbReference>
<protein>
    <submittedName>
        <fullName evidence="1">Uncharacterized protein</fullName>
    </submittedName>
</protein>
<proteinExistence type="predicted"/>
<dbReference type="AlphaFoldDB" id="A0A2P5DKI7"/>
<dbReference type="Proteomes" id="UP000237000">
    <property type="component" value="Unassembled WGS sequence"/>
</dbReference>
<evidence type="ECO:0000313" key="2">
    <source>
        <dbReference type="Proteomes" id="UP000237000"/>
    </source>
</evidence>
<sequence>MGTTVATTELWTIKITGYEHVPQHEEALLKAVSGQFVTVSIFVTHNFQMYKFCFFSGEECGMN</sequence>
<evidence type="ECO:0000313" key="1">
    <source>
        <dbReference type="EMBL" id="PON73809.1"/>
    </source>
</evidence>
<accession>A0A2P5DKI7</accession>
<organism evidence="1 2">
    <name type="scientific">Trema orientale</name>
    <name type="common">Charcoal tree</name>
    <name type="synonym">Celtis orientalis</name>
    <dbReference type="NCBI Taxonomy" id="63057"/>
    <lineage>
        <taxon>Eukaryota</taxon>
        <taxon>Viridiplantae</taxon>
        <taxon>Streptophyta</taxon>
        <taxon>Embryophyta</taxon>
        <taxon>Tracheophyta</taxon>
        <taxon>Spermatophyta</taxon>
        <taxon>Magnoliopsida</taxon>
        <taxon>eudicotyledons</taxon>
        <taxon>Gunneridae</taxon>
        <taxon>Pentapetalae</taxon>
        <taxon>rosids</taxon>
        <taxon>fabids</taxon>
        <taxon>Rosales</taxon>
        <taxon>Cannabaceae</taxon>
        <taxon>Trema</taxon>
    </lineage>
</organism>
<reference evidence="2" key="1">
    <citation type="submission" date="2016-06" db="EMBL/GenBank/DDBJ databases">
        <title>Parallel loss of symbiosis genes in relatives of nitrogen-fixing non-legume Parasponia.</title>
        <authorList>
            <person name="Van Velzen R."/>
            <person name="Holmer R."/>
            <person name="Bu F."/>
            <person name="Rutten L."/>
            <person name="Van Zeijl A."/>
            <person name="Liu W."/>
            <person name="Santuari L."/>
            <person name="Cao Q."/>
            <person name="Sharma T."/>
            <person name="Shen D."/>
            <person name="Roswanjaya Y."/>
            <person name="Wardhani T."/>
            <person name="Kalhor M.S."/>
            <person name="Jansen J."/>
            <person name="Van den Hoogen J."/>
            <person name="Gungor B."/>
            <person name="Hartog M."/>
            <person name="Hontelez J."/>
            <person name="Verver J."/>
            <person name="Yang W.-C."/>
            <person name="Schijlen E."/>
            <person name="Repin R."/>
            <person name="Schilthuizen M."/>
            <person name="Schranz E."/>
            <person name="Heidstra R."/>
            <person name="Miyata K."/>
            <person name="Fedorova E."/>
            <person name="Kohlen W."/>
            <person name="Bisseling T."/>
            <person name="Smit S."/>
            <person name="Geurts R."/>
        </authorList>
    </citation>
    <scope>NUCLEOTIDE SEQUENCE [LARGE SCALE GENOMIC DNA]</scope>
    <source>
        <strain evidence="2">cv. RG33-2</strain>
    </source>
</reference>
<dbReference type="SUPFAM" id="SSF54001">
    <property type="entry name" value="Cysteine proteinases"/>
    <property type="match status" value="1"/>
</dbReference>
<keyword evidence="2" id="KW-1185">Reference proteome</keyword>